<feature type="region of interest" description="Disordered" evidence="1">
    <location>
        <begin position="1"/>
        <end position="21"/>
    </location>
</feature>
<keyword evidence="3" id="KW-1185">Reference proteome</keyword>
<reference evidence="2" key="2">
    <citation type="submission" date="2020-09" db="EMBL/GenBank/DDBJ databases">
        <authorList>
            <person name="Sun Q."/>
            <person name="Ohkuma M."/>
        </authorList>
    </citation>
    <scope>NUCLEOTIDE SEQUENCE</scope>
    <source>
        <strain evidence="2">JCM 3035</strain>
    </source>
</reference>
<dbReference type="EMBL" id="BMPQ01000015">
    <property type="protein sequence ID" value="GGK86056.1"/>
    <property type="molecule type" value="Genomic_DNA"/>
</dbReference>
<dbReference type="Proteomes" id="UP000637788">
    <property type="component" value="Unassembled WGS sequence"/>
</dbReference>
<name>A0A917R2A9_9ACTN</name>
<dbReference type="AlphaFoldDB" id="A0A917R2A9"/>
<accession>A0A917R2A9</accession>
<reference evidence="2" key="1">
    <citation type="journal article" date="2014" name="Int. J. Syst. Evol. Microbiol.">
        <title>Complete genome sequence of Corynebacterium casei LMG S-19264T (=DSM 44701T), isolated from a smear-ripened cheese.</title>
        <authorList>
            <consortium name="US DOE Joint Genome Institute (JGI-PGF)"/>
            <person name="Walter F."/>
            <person name="Albersmeier A."/>
            <person name="Kalinowski J."/>
            <person name="Ruckert C."/>
        </authorList>
    </citation>
    <scope>NUCLEOTIDE SEQUENCE</scope>
    <source>
        <strain evidence="2">JCM 3035</strain>
    </source>
</reference>
<gene>
    <name evidence="2" type="ORF">GCM10010094_54120</name>
</gene>
<protein>
    <submittedName>
        <fullName evidence="2">Uncharacterized protein</fullName>
    </submittedName>
</protein>
<organism evidence="2 3">
    <name type="scientific">Streptomyces flaveus</name>
    <dbReference type="NCBI Taxonomy" id="66370"/>
    <lineage>
        <taxon>Bacteria</taxon>
        <taxon>Bacillati</taxon>
        <taxon>Actinomycetota</taxon>
        <taxon>Actinomycetes</taxon>
        <taxon>Kitasatosporales</taxon>
        <taxon>Streptomycetaceae</taxon>
        <taxon>Streptomyces</taxon>
        <taxon>Streptomyces aurantiacus group</taxon>
    </lineage>
</organism>
<evidence type="ECO:0000256" key="1">
    <source>
        <dbReference type="SAM" id="MobiDB-lite"/>
    </source>
</evidence>
<evidence type="ECO:0000313" key="3">
    <source>
        <dbReference type="Proteomes" id="UP000637788"/>
    </source>
</evidence>
<proteinExistence type="predicted"/>
<sequence length="64" mass="7034">MFRHTLFTAERAGTERARPRPCSGIRAARIPLRRRSDAGGRRAKRAHTGAIDSITDLVSAAHPL</sequence>
<comment type="caution">
    <text evidence="2">The sequence shown here is derived from an EMBL/GenBank/DDBJ whole genome shotgun (WGS) entry which is preliminary data.</text>
</comment>
<evidence type="ECO:0000313" key="2">
    <source>
        <dbReference type="EMBL" id="GGK86056.1"/>
    </source>
</evidence>